<gene>
    <name evidence="2" type="ORF">pE5SP1_p044</name>
</gene>
<feature type="region of interest" description="Disordered" evidence="1">
    <location>
        <begin position="1"/>
        <end position="25"/>
    </location>
</feature>
<dbReference type="InterPro" id="IPR002514">
    <property type="entry name" value="Transposase_8"/>
</dbReference>
<dbReference type="RefSeq" id="WP_181375624.1">
    <property type="nucleotide sequence ID" value="NZ_MG869618.1"/>
</dbReference>
<accession>A0A2S1FI39</accession>
<reference evidence="2" key="1">
    <citation type="submission" date="2018-01" db="EMBL/GenBank/DDBJ databases">
        <title>Plasmids of psychrophilic Polaromonas spp. isolated from Arctic and Antarctic glaciers.</title>
        <authorList>
            <person name="Dziewit L."/>
            <person name="Ciok A."/>
        </authorList>
    </citation>
    <scope>NUCLEOTIDE SEQUENCE</scope>
    <source>
        <plasmid evidence="2">pE5SP1</plasmid>
    </source>
</reference>
<proteinExistence type="predicted"/>
<dbReference type="GO" id="GO:0003677">
    <property type="term" value="F:DNA binding"/>
    <property type="evidence" value="ECO:0007669"/>
    <property type="project" value="InterPro"/>
</dbReference>
<sequence length="100" mass="11133">MSKHHSKQFRQQAVKHVSNHPGQSVANTAKMLGVGYSTLDKWIRVHRTSIGVTANAALSTDQQRPRLRVAQCRRLAFRVSMAGRLTPLTGLCSTTLQSHR</sequence>
<dbReference type="SUPFAM" id="SSF46689">
    <property type="entry name" value="Homeodomain-like"/>
    <property type="match status" value="1"/>
</dbReference>
<dbReference type="GO" id="GO:0004803">
    <property type="term" value="F:transposase activity"/>
    <property type="evidence" value="ECO:0007669"/>
    <property type="project" value="InterPro"/>
</dbReference>
<dbReference type="Gene3D" id="1.10.10.60">
    <property type="entry name" value="Homeodomain-like"/>
    <property type="match status" value="1"/>
</dbReference>
<dbReference type="GO" id="GO:0006313">
    <property type="term" value="P:DNA transposition"/>
    <property type="evidence" value="ECO:0007669"/>
    <property type="project" value="InterPro"/>
</dbReference>
<name>A0A2S1FI39_9BURK</name>
<dbReference type="InterPro" id="IPR009057">
    <property type="entry name" value="Homeodomain-like_sf"/>
</dbReference>
<keyword evidence="2" id="KW-0614">Plasmid</keyword>
<organism evidence="2">
    <name type="scientific">Polaromonas sp. E5S</name>
    <dbReference type="NCBI Taxonomy" id="1840267"/>
    <lineage>
        <taxon>Bacteria</taxon>
        <taxon>Pseudomonadati</taxon>
        <taxon>Pseudomonadota</taxon>
        <taxon>Betaproteobacteria</taxon>
        <taxon>Burkholderiales</taxon>
        <taxon>Comamonadaceae</taxon>
        <taxon>Polaromonas</taxon>
    </lineage>
</organism>
<dbReference type="AlphaFoldDB" id="A0A2S1FI39"/>
<geneLocation type="plasmid" evidence="2">
    <name>pE5SP1</name>
</geneLocation>
<protein>
    <submittedName>
        <fullName evidence="2">Transposase</fullName>
    </submittedName>
</protein>
<evidence type="ECO:0000256" key="1">
    <source>
        <dbReference type="SAM" id="MobiDB-lite"/>
    </source>
</evidence>
<evidence type="ECO:0000313" key="2">
    <source>
        <dbReference type="EMBL" id="AWD72164.1"/>
    </source>
</evidence>
<dbReference type="Pfam" id="PF01527">
    <property type="entry name" value="HTH_Tnp_1"/>
    <property type="match status" value="1"/>
</dbReference>
<dbReference type="EMBL" id="MG869618">
    <property type="protein sequence ID" value="AWD72164.1"/>
    <property type="molecule type" value="Genomic_DNA"/>
</dbReference>